<proteinExistence type="inferred from homology"/>
<dbReference type="Pfam" id="PF00578">
    <property type="entry name" value="AhpC-TSA"/>
    <property type="match status" value="1"/>
</dbReference>
<keyword evidence="6" id="KW-0676">Redox-active center</keyword>
<evidence type="ECO:0000256" key="9">
    <source>
        <dbReference type="ARBA" id="ARBA00049091"/>
    </source>
</evidence>
<evidence type="ECO:0000256" key="7">
    <source>
        <dbReference type="ARBA" id="ARBA00032824"/>
    </source>
</evidence>
<keyword evidence="12" id="KW-1185">Reference proteome</keyword>
<evidence type="ECO:0000259" key="10">
    <source>
        <dbReference type="PROSITE" id="PS51352"/>
    </source>
</evidence>
<dbReference type="Proteomes" id="UP000323537">
    <property type="component" value="Unassembled WGS sequence"/>
</dbReference>
<name>A0A1I3AL22_9EURY</name>
<dbReference type="InterPro" id="IPR036249">
    <property type="entry name" value="Thioredoxin-like_sf"/>
</dbReference>
<dbReference type="SUPFAM" id="SSF52833">
    <property type="entry name" value="Thioredoxin-like"/>
    <property type="match status" value="1"/>
</dbReference>
<dbReference type="RefSeq" id="WP_149784082.1">
    <property type="nucleotide sequence ID" value="NZ_BAAADP010000004.1"/>
</dbReference>
<reference evidence="11 12" key="1">
    <citation type="submission" date="2016-10" db="EMBL/GenBank/DDBJ databases">
        <authorList>
            <person name="Varghese N."/>
            <person name="Submissions S."/>
        </authorList>
    </citation>
    <scope>NUCLEOTIDE SEQUENCE [LARGE SCALE GENOMIC DNA]</scope>
    <source>
        <strain evidence="11 12">CGMCC 1.6377</strain>
    </source>
</reference>
<evidence type="ECO:0000256" key="6">
    <source>
        <dbReference type="ARBA" id="ARBA00023284"/>
    </source>
</evidence>
<accession>A0A1I3AL22</accession>
<dbReference type="EMBL" id="FOPZ01000006">
    <property type="protein sequence ID" value="SFH50041.1"/>
    <property type="molecule type" value="Genomic_DNA"/>
</dbReference>
<dbReference type="InterPro" id="IPR050924">
    <property type="entry name" value="Peroxiredoxin_BCP/PrxQ"/>
</dbReference>
<dbReference type="InterPro" id="IPR013766">
    <property type="entry name" value="Thioredoxin_domain"/>
</dbReference>
<feature type="domain" description="Thioredoxin" evidence="10">
    <location>
        <begin position="2"/>
        <end position="159"/>
    </location>
</feature>
<dbReference type="GO" id="GO:0005737">
    <property type="term" value="C:cytoplasm"/>
    <property type="evidence" value="ECO:0007669"/>
    <property type="project" value="TreeGrafter"/>
</dbReference>
<dbReference type="GO" id="GO:0008379">
    <property type="term" value="F:thioredoxin peroxidase activity"/>
    <property type="evidence" value="ECO:0007669"/>
    <property type="project" value="TreeGrafter"/>
</dbReference>
<keyword evidence="5" id="KW-1015">Disulfide bond</keyword>
<dbReference type="InterPro" id="IPR000866">
    <property type="entry name" value="AhpC/TSA"/>
</dbReference>
<keyword evidence="3" id="KW-0049">Antioxidant</keyword>
<dbReference type="GO" id="GO:0045454">
    <property type="term" value="P:cell redox homeostasis"/>
    <property type="evidence" value="ECO:0007669"/>
    <property type="project" value="TreeGrafter"/>
</dbReference>
<dbReference type="OrthoDB" id="165617at2157"/>
<evidence type="ECO:0000256" key="3">
    <source>
        <dbReference type="ARBA" id="ARBA00022862"/>
    </source>
</evidence>
<evidence type="ECO:0000256" key="2">
    <source>
        <dbReference type="ARBA" id="ARBA00022559"/>
    </source>
</evidence>
<evidence type="ECO:0000313" key="11">
    <source>
        <dbReference type="EMBL" id="SFH50041.1"/>
    </source>
</evidence>
<comment type="similarity">
    <text evidence="8">Belongs to the peroxiredoxin family. BCP/PrxQ subfamily.</text>
</comment>
<keyword evidence="4" id="KW-0560">Oxidoreductase</keyword>
<keyword evidence="2" id="KW-0575">Peroxidase</keyword>
<sequence>MIDADSLAFDFSLPGTEGDEISKYRLSNHTNGGAVVLVFYPFDFSPICTEELCGFRDAEWLTFTDDVEVFGISRDSCYAHKRFIQKYDLSFPLLSDTEGEVIKEFDLMYDEWEHHTGVPKRALVTLNESHDICYKWQTEDAYNSPNMDELEQSVLSLVDKQPQ</sequence>
<dbReference type="GO" id="GO:0034599">
    <property type="term" value="P:cellular response to oxidative stress"/>
    <property type="evidence" value="ECO:0007669"/>
    <property type="project" value="TreeGrafter"/>
</dbReference>
<gene>
    <name evidence="11" type="ORF">SAMN04488066_10632</name>
</gene>
<dbReference type="Gene3D" id="3.40.30.10">
    <property type="entry name" value="Glutaredoxin"/>
    <property type="match status" value="1"/>
</dbReference>
<dbReference type="PROSITE" id="PS51352">
    <property type="entry name" value="THIOREDOXIN_2"/>
    <property type="match status" value="1"/>
</dbReference>
<dbReference type="PANTHER" id="PTHR42801:SF22">
    <property type="entry name" value="PEROXIREDOXIN SLL0755-RELATED"/>
    <property type="match status" value="1"/>
</dbReference>
<evidence type="ECO:0000256" key="4">
    <source>
        <dbReference type="ARBA" id="ARBA00023002"/>
    </source>
</evidence>
<dbReference type="PANTHER" id="PTHR42801">
    <property type="entry name" value="THIOREDOXIN-DEPENDENT PEROXIDE REDUCTASE"/>
    <property type="match status" value="1"/>
</dbReference>
<evidence type="ECO:0000313" key="12">
    <source>
        <dbReference type="Proteomes" id="UP000323537"/>
    </source>
</evidence>
<protein>
    <recommendedName>
        <fullName evidence="1">thioredoxin-dependent peroxiredoxin</fullName>
        <ecNumber evidence="1">1.11.1.24</ecNumber>
    </recommendedName>
    <alternativeName>
        <fullName evidence="7">Thioredoxin peroxidase</fullName>
    </alternativeName>
</protein>
<organism evidence="11 12">
    <name type="scientific">Halorubrum aquaticum</name>
    <dbReference type="NCBI Taxonomy" id="387340"/>
    <lineage>
        <taxon>Archaea</taxon>
        <taxon>Methanobacteriati</taxon>
        <taxon>Methanobacteriota</taxon>
        <taxon>Stenosarchaea group</taxon>
        <taxon>Halobacteria</taxon>
        <taxon>Halobacteriales</taxon>
        <taxon>Haloferacaceae</taxon>
        <taxon>Halorubrum</taxon>
    </lineage>
</organism>
<comment type="catalytic activity">
    <reaction evidence="9">
        <text>a hydroperoxide + [thioredoxin]-dithiol = an alcohol + [thioredoxin]-disulfide + H2O</text>
        <dbReference type="Rhea" id="RHEA:62620"/>
        <dbReference type="Rhea" id="RHEA-COMP:10698"/>
        <dbReference type="Rhea" id="RHEA-COMP:10700"/>
        <dbReference type="ChEBI" id="CHEBI:15377"/>
        <dbReference type="ChEBI" id="CHEBI:29950"/>
        <dbReference type="ChEBI" id="CHEBI:30879"/>
        <dbReference type="ChEBI" id="CHEBI:35924"/>
        <dbReference type="ChEBI" id="CHEBI:50058"/>
        <dbReference type="EC" id="1.11.1.24"/>
    </reaction>
</comment>
<dbReference type="AlphaFoldDB" id="A0A1I3AL22"/>
<evidence type="ECO:0000256" key="8">
    <source>
        <dbReference type="ARBA" id="ARBA00038489"/>
    </source>
</evidence>
<evidence type="ECO:0000256" key="5">
    <source>
        <dbReference type="ARBA" id="ARBA00023157"/>
    </source>
</evidence>
<evidence type="ECO:0000256" key="1">
    <source>
        <dbReference type="ARBA" id="ARBA00013017"/>
    </source>
</evidence>
<dbReference type="EC" id="1.11.1.24" evidence="1"/>